<evidence type="ECO:0000313" key="1">
    <source>
        <dbReference type="EMBL" id="SDW41436.1"/>
    </source>
</evidence>
<sequence>MRIRAGTCAFADHDSFYPRQLANADRLRYYASFFSVVEIDSTFYGIVAARTWERWLDQVDGDFRFHAKAPAAMTLHAHGMTRQERREVGRAFLESLRPAAERRAISAILLQFPPWFGATRENIATVERLVAFCQPLNAAVEFRERSWFQDPERIEKTIAWISSLGAVHVICDEPQAGRKSVPYVPRVTHTQLGILRMHGRNLEMWDKPGLTSSKQRFDYRYSRTELESFVPDVVTLANGVQEFHVLMNNNSNNDAVWNAFDWLDLIGGAKRPRPMLQQSEQLSLLPDHIVDGGEGYS</sequence>
<dbReference type="AlphaFoldDB" id="A0A1H2TBW1"/>
<protein>
    <submittedName>
        <fullName evidence="1">Uncharacterized conserved protein YecE, DUF72 family</fullName>
    </submittedName>
</protein>
<gene>
    <name evidence="1" type="ORF">SAMN04489725_105167</name>
</gene>
<accession>A0A1H2TBW1</accession>
<dbReference type="Proteomes" id="UP000182589">
    <property type="component" value="Unassembled WGS sequence"/>
</dbReference>
<dbReference type="InterPro" id="IPR036520">
    <property type="entry name" value="UPF0759_sf"/>
</dbReference>
<dbReference type="Gene3D" id="3.20.20.410">
    <property type="entry name" value="Protein of unknown function UPF0759"/>
    <property type="match status" value="1"/>
</dbReference>
<name>A0A1H2TBW1_9BACL</name>
<dbReference type="InterPro" id="IPR002763">
    <property type="entry name" value="DUF72"/>
</dbReference>
<dbReference type="EMBL" id="FNOJ01000005">
    <property type="protein sequence ID" value="SDW41436.1"/>
    <property type="molecule type" value="Genomic_DNA"/>
</dbReference>
<dbReference type="PANTHER" id="PTHR30348">
    <property type="entry name" value="UNCHARACTERIZED PROTEIN YECE"/>
    <property type="match status" value="1"/>
</dbReference>
<reference evidence="2" key="1">
    <citation type="submission" date="2016-10" db="EMBL/GenBank/DDBJ databases">
        <authorList>
            <person name="Varghese N."/>
        </authorList>
    </citation>
    <scope>NUCLEOTIDE SEQUENCE [LARGE SCALE GENOMIC DNA]</scope>
    <source>
        <strain evidence="2">DSM 12489</strain>
    </source>
</reference>
<organism evidence="1 2">
    <name type="scientific">Alicyclobacillus hesperidum</name>
    <dbReference type="NCBI Taxonomy" id="89784"/>
    <lineage>
        <taxon>Bacteria</taxon>
        <taxon>Bacillati</taxon>
        <taxon>Bacillota</taxon>
        <taxon>Bacilli</taxon>
        <taxon>Bacillales</taxon>
        <taxon>Alicyclobacillaceae</taxon>
        <taxon>Alicyclobacillus</taxon>
    </lineage>
</organism>
<dbReference type="STRING" id="89784.SAMN04489725_105167"/>
<keyword evidence="2" id="KW-1185">Reference proteome</keyword>
<dbReference type="PANTHER" id="PTHR30348:SF13">
    <property type="entry name" value="UPF0759 PROTEIN YUNF"/>
    <property type="match status" value="1"/>
</dbReference>
<dbReference type="SUPFAM" id="SSF117396">
    <property type="entry name" value="TM1631-like"/>
    <property type="match status" value="1"/>
</dbReference>
<proteinExistence type="predicted"/>
<evidence type="ECO:0000313" key="2">
    <source>
        <dbReference type="Proteomes" id="UP000182589"/>
    </source>
</evidence>
<dbReference type="Pfam" id="PF01904">
    <property type="entry name" value="DUF72"/>
    <property type="match status" value="1"/>
</dbReference>